<dbReference type="EMBL" id="CP036200">
    <property type="protein sequence ID" value="QBF84678.1"/>
    <property type="molecule type" value="Genomic_DNA"/>
</dbReference>
<evidence type="ECO:0000256" key="1">
    <source>
        <dbReference type="ARBA" id="ARBA00022679"/>
    </source>
</evidence>
<dbReference type="PROSITE" id="PS51186">
    <property type="entry name" value="GNAT"/>
    <property type="match status" value="1"/>
</dbReference>
<sequence length="153" mass="17334">MKVILLADDPGSAPAVAQWYFDEWCRESGRYSLEQVRQKVDAAASRDKLPMLMLAKDLHQLLGAAELKTYEMERYPEYQYWLGGVYVSEHARGQGVASSLVHEAIKRARLAGMKHLYLQTEDLSGGLYAKFGFKKVHQIVDKGDDVIVMKLDI</sequence>
<dbReference type="OrthoDB" id="7678938at2"/>
<protein>
    <submittedName>
        <fullName evidence="4">GNAT family N-acetyltransferase</fullName>
    </submittedName>
</protein>
<dbReference type="Gene3D" id="3.40.630.30">
    <property type="match status" value="1"/>
</dbReference>
<dbReference type="GO" id="GO:0016747">
    <property type="term" value="F:acyltransferase activity, transferring groups other than amino-acyl groups"/>
    <property type="evidence" value="ECO:0007669"/>
    <property type="project" value="InterPro"/>
</dbReference>
<dbReference type="PANTHER" id="PTHR43877">
    <property type="entry name" value="AMINOALKYLPHOSPHONATE N-ACETYLTRANSFERASE-RELATED-RELATED"/>
    <property type="match status" value="1"/>
</dbReference>
<dbReference type="RefSeq" id="WP_130603023.1">
    <property type="nucleotide sequence ID" value="NZ_CP036200.1"/>
</dbReference>
<evidence type="ECO:0000256" key="2">
    <source>
        <dbReference type="ARBA" id="ARBA00023315"/>
    </source>
</evidence>
<dbReference type="KEGG" id="smai:EXU30_19860"/>
<dbReference type="InterPro" id="IPR000182">
    <property type="entry name" value="GNAT_dom"/>
</dbReference>
<keyword evidence="1 4" id="KW-0808">Transferase</keyword>
<accession>A0A411PMG9</accession>
<dbReference type="InterPro" id="IPR016181">
    <property type="entry name" value="Acyl_CoA_acyltransferase"/>
</dbReference>
<reference evidence="4 5" key="1">
    <citation type="submission" date="2019-02" db="EMBL/GenBank/DDBJ databases">
        <title>Shewanella sp. D4-2 isolated from Dokdo Island.</title>
        <authorList>
            <person name="Baek K."/>
        </authorList>
    </citation>
    <scope>NUCLEOTIDE SEQUENCE [LARGE SCALE GENOMIC DNA]</scope>
    <source>
        <strain evidence="4 5">D4-2</strain>
    </source>
</reference>
<dbReference type="InterPro" id="IPR050832">
    <property type="entry name" value="Bact_Acetyltransf"/>
</dbReference>
<proteinExistence type="predicted"/>
<name>A0A411PMG9_9GAMM</name>
<organism evidence="4 5">
    <name type="scientific">Shewanella maritima</name>
    <dbReference type="NCBI Taxonomy" id="2520507"/>
    <lineage>
        <taxon>Bacteria</taxon>
        <taxon>Pseudomonadati</taxon>
        <taxon>Pseudomonadota</taxon>
        <taxon>Gammaproteobacteria</taxon>
        <taxon>Alteromonadales</taxon>
        <taxon>Shewanellaceae</taxon>
        <taxon>Shewanella</taxon>
    </lineage>
</organism>
<dbReference type="SUPFAM" id="SSF55729">
    <property type="entry name" value="Acyl-CoA N-acyltransferases (Nat)"/>
    <property type="match status" value="1"/>
</dbReference>
<evidence type="ECO:0000259" key="3">
    <source>
        <dbReference type="PROSITE" id="PS51186"/>
    </source>
</evidence>
<dbReference type="AlphaFoldDB" id="A0A411PMG9"/>
<dbReference type="Proteomes" id="UP000291106">
    <property type="component" value="Chromosome"/>
</dbReference>
<feature type="domain" description="N-acetyltransferase" evidence="3">
    <location>
        <begin position="3"/>
        <end position="153"/>
    </location>
</feature>
<evidence type="ECO:0000313" key="5">
    <source>
        <dbReference type="Proteomes" id="UP000291106"/>
    </source>
</evidence>
<keyword evidence="5" id="KW-1185">Reference proteome</keyword>
<dbReference type="Pfam" id="PF00583">
    <property type="entry name" value="Acetyltransf_1"/>
    <property type="match status" value="1"/>
</dbReference>
<keyword evidence="2" id="KW-0012">Acyltransferase</keyword>
<evidence type="ECO:0000313" key="4">
    <source>
        <dbReference type="EMBL" id="QBF84678.1"/>
    </source>
</evidence>
<gene>
    <name evidence="4" type="ORF">EXU30_19860</name>
</gene>
<dbReference type="CDD" id="cd04301">
    <property type="entry name" value="NAT_SF"/>
    <property type="match status" value="1"/>
</dbReference>